<proteinExistence type="predicted"/>
<dbReference type="Proteomes" id="UP000494256">
    <property type="component" value="Unassembled WGS sequence"/>
</dbReference>
<evidence type="ECO:0000313" key="1">
    <source>
        <dbReference type="EMBL" id="CAB3257999.1"/>
    </source>
</evidence>
<reference evidence="1 2" key="1">
    <citation type="submission" date="2020-04" db="EMBL/GenBank/DDBJ databases">
        <authorList>
            <person name="Wallbank WR R."/>
            <person name="Pardo Diaz C."/>
            <person name="Kozak K."/>
            <person name="Martin S."/>
            <person name="Jiggins C."/>
            <person name="Moest M."/>
            <person name="Warren A I."/>
            <person name="Byers J.R.P. K."/>
            <person name="Montejo-Kovacevich G."/>
            <person name="Yen C E."/>
        </authorList>
    </citation>
    <scope>NUCLEOTIDE SEQUENCE [LARGE SCALE GENOMIC DNA]</scope>
</reference>
<comment type="caution">
    <text evidence="1">The sequence shown here is derived from an EMBL/GenBank/DDBJ whole genome shotgun (WGS) entry which is preliminary data.</text>
</comment>
<dbReference type="EMBL" id="CADEBD010000599">
    <property type="protein sequence ID" value="CAB3257999.1"/>
    <property type="molecule type" value="Genomic_DNA"/>
</dbReference>
<name>A0A8S1BI35_ARCPL</name>
<dbReference type="AlphaFoldDB" id="A0A8S1BI35"/>
<gene>
    <name evidence="1" type="ORF">APLA_LOCUS16031</name>
</gene>
<organism evidence="1 2">
    <name type="scientific">Arctia plantaginis</name>
    <name type="common">Wood tiger moth</name>
    <name type="synonym">Phalaena plantaginis</name>
    <dbReference type="NCBI Taxonomy" id="874455"/>
    <lineage>
        <taxon>Eukaryota</taxon>
        <taxon>Metazoa</taxon>
        <taxon>Ecdysozoa</taxon>
        <taxon>Arthropoda</taxon>
        <taxon>Hexapoda</taxon>
        <taxon>Insecta</taxon>
        <taxon>Pterygota</taxon>
        <taxon>Neoptera</taxon>
        <taxon>Endopterygota</taxon>
        <taxon>Lepidoptera</taxon>
        <taxon>Glossata</taxon>
        <taxon>Ditrysia</taxon>
        <taxon>Noctuoidea</taxon>
        <taxon>Erebidae</taxon>
        <taxon>Arctiinae</taxon>
        <taxon>Arctia</taxon>
    </lineage>
</organism>
<evidence type="ECO:0000313" key="2">
    <source>
        <dbReference type="Proteomes" id="UP000494256"/>
    </source>
</evidence>
<dbReference type="Gene3D" id="1.20.120.1080">
    <property type="match status" value="1"/>
</dbReference>
<sequence length="74" mass="8182">SVDIYCTVNFRIPLEQTVLDCKSKAQIKSVAEFLSQLPEPPSDKAIKLAVSDLKEIGALTPQEQLTRLGGLLRR</sequence>
<feature type="non-terminal residue" evidence="1">
    <location>
        <position position="1"/>
    </location>
</feature>
<protein>
    <submittedName>
        <fullName evidence="1">Uncharacterized protein</fullName>
    </submittedName>
</protein>
<dbReference type="OrthoDB" id="8187528at2759"/>
<accession>A0A8S1BI35</accession>